<reference evidence="1 2" key="1">
    <citation type="submission" date="2016-08" db="EMBL/GenBank/DDBJ databases">
        <title>Genome sequencing of Paenibacillus sp. TI45-13ar, isolated from Korean traditional nuruk.</title>
        <authorList>
            <person name="Kim S.-J."/>
        </authorList>
    </citation>
    <scope>NUCLEOTIDE SEQUENCE [LARGE SCALE GENOMIC DNA]</scope>
    <source>
        <strain evidence="1 2">TI45-13ar</strain>
    </source>
</reference>
<dbReference type="Proteomes" id="UP000094578">
    <property type="component" value="Unassembled WGS sequence"/>
</dbReference>
<gene>
    <name evidence="1" type="ORF">PTI45_04479</name>
</gene>
<dbReference type="RefSeq" id="WP_161594180.1">
    <property type="nucleotide sequence ID" value="NZ_MDER01000090.1"/>
</dbReference>
<organism evidence="1 2">
    <name type="scientific">Paenibacillus nuruki</name>
    <dbReference type="NCBI Taxonomy" id="1886670"/>
    <lineage>
        <taxon>Bacteria</taxon>
        <taxon>Bacillati</taxon>
        <taxon>Bacillota</taxon>
        <taxon>Bacilli</taxon>
        <taxon>Bacillales</taxon>
        <taxon>Paenibacillaceae</taxon>
        <taxon>Paenibacillus</taxon>
    </lineage>
</organism>
<sequence length="56" mass="6515">MSVNTELEQHITTLTDEEKNDFIKHIYLILNNRSNSDLIVRAKISELVGRYINIAK</sequence>
<accession>A0A1E3KZ53</accession>
<evidence type="ECO:0000313" key="1">
    <source>
        <dbReference type="EMBL" id="ODP26185.1"/>
    </source>
</evidence>
<protein>
    <submittedName>
        <fullName evidence="1">Uncharacterized protein</fullName>
    </submittedName>
</protein>
<keyword evidence="2" id="KW-1185">Reference proteome</keyword>
<comment type="caution">
    <text evidence="1">The sequence shown here is derived from an EMBL/GenBank/DDBJ whole genome shotgun (WGS) entry which is preliminary data.</text>
</comment>
<evidence type="ECO:0000313" key="2">
    <source>
        <dbReference type="Proteomes" id="UP000094578"/>
    </source>
</evidence>
<dbReference type="EMBL" id="MDER01000090">
    <property type="protein sequence ID" value="ODP26185.1"/>
    <property type="molecule type" value="Genomic_DNA"/>
</dbReference>
<proteinExistence type="predicted"/>
<name>A0A1E3KZ53_9BACL</name>
<dbReference type="AlphaFoldDB" id="A0A1E3KZ53"/>